<dbReference type="OrthoDB" id="5945798at2759"/>
<evidence type="ECO:0000256" key="2">
    <source>
        <dbReference type="ARBA" id="ARBA00022771"/>
    </source>
</evidence>
<dbReference type="Gene3D" id="6.10.140.2220">
    <property type="match status" value="1"/>
</dbReference>
<dbReference type="Proteomes" id="UP000193467">
    <property type="component" value="Unassembled WGS sequence"/>
</dbReference>
<sequence>MPIEVKQRSLGPDDPVMSFAAVMGAPPIGAGRLQQLLALQTYMYASLTPKSPKVAAFSIVSRGSDVLVAHCSATKRTTVSTPGKELTNWSSYGEQLKWLTDGKPGSAELLLIYLDGTSAPPNSLRSTLLALAEPMSIALDYDERASPSTAHLIEVSKINAVTTLIHASADKSLNHILTNPPPPEMFIVMICGALLLFQGCVAEIDRVPVPLWKRYDGQKGWSRLPILSDLARSLLQQARMDRFAGDGTRKGISRNTLASSIAGYIKDPSSAGSQSAEQAVLKTVQGLTAFGAFCAVCGKLGDPKKCGGCQWETYCSVAHQKEDWPHHKSWCKKNSKTTAK</sequence>
<keyword evidence="3" id="KW-0862">Zinc</keyword>
<evidence type="ECO:0000313" key="6">
    <source>
        <dbReference type="EMBL" id="ORY78050.1"/>
    </source>
</evidence>
<evidence type="ECO:0000256" key="4">
    <source>
        <dbReference type="PROSITE-ProRule" id="PRU00134"/>
    </source>
</evidence>
<feature type="domain" description="MYND-type" evidence="5">
    <location>
        <begin position="294"/>
        <end position="331"/>
    </location>
</feature>
<name>A0A1Y2F2E1_9BASI</name>
<reference evidence="6 7" key="1">
    <citation type="submission" date="2016-07" db="EMBL/GenBank/DDBJ databases">
        <title>Pervasive Adenine N6-methylation of Active Genes in Fungi.</title>
        <authorList>
            <consortium name="DOE Joint Genome Institute"/>
            <person name="Mondo S.J."/>
            <person name="Dannebaum R.O."/>
            <person name="Kuo R.C."/>
            <person name="Labutti K."/>
            <person name="Haridas S."/>
            <person name="Kuo A."/>
            <person name="Salamov A."/>
            <person name="Ahrendt S.R."/>
            <person name="Lipzen A."/>
            <person name="Sullivan W."/>
            <person name="Andreopoulos W.B."/>
            <person name="Clum A."/>
            <person name="Lindquist E."/>
            <person name="Daum C."/>
            <person name="Ramamoorthy G.K."/>
            <person name="Gryganskyi A."/>
            <person name="Culley D."/>
            <person name="Magnuson J.K."/>
            <person name="James T.Y."/>
            <person name="O'Malley M.A."/>
            <person name="Stajich J.E."/>
            <person name="Spatafora J.W."/>
            <person name="Visel A."/>
            <person name="Grigoriev I.V."/>
        </authorList>
    </citation>
    <scope>NUCLEOTIDE SEQUENCE [LARGE SCALE GENOMIC DNA]</scope>
    <source>
        <strain evidence="6 7">62-1032</strain>
    </source>
</reference>
<accession>A0A1Y2F2E1</accession>
<keyword evidence="2 4" id="KW-0863">Zinc-finger</keyword>
<keyword evidence="1" id="KW-0479">Metal-binding</keyword>
<dbReference type="AlphaFoldDB" id="A0A1Y2F2E1"/>
<dbReference type="PROSITE" id="PS50865">
    <property type="entry name" value="ZF_MYND_2"/>
    <property type="match status" value="1"/>
</dbReference>
<organism evidence="6 7">
    <name type="scientific">Leucosporidium creatinivorum</name>
    <dbReference type="NCBI Taxonomy" id="106004"/>
    <lineage>
        <taxon>Eukaryota</taxon>
        <taxon>Fungi</taxon>
        <taxon>Dikarya</taxon>
        <taxon>Basidiomycota</taxon>
        <taxon>Pucciniomycotina</taxon>
        <taxon>Microbotryomycetes</taxon>
        <taxon>Leucosporidiales</taxon>
        <taxon>Leucosporidium</taxon>
    </lineage>
</organism>
<proteinExistence type="predicted"/>
<evidence type="ECO:0000313" key="7">
    <source>
        <dbReference type="Proteomes" id="UP000193467"/>
    </source>
</evidence>
<dbReference type="SUPFAM" id="SSF144232">
    <property type="entry name" value="HIT/MYND zinc finger-like"/>
    <property type="match status" value="1"/>
</dbReference>
<protein>
    <recommendedName>
        <fullName evidence="5">MYND-type domain-containing protein</fullName>
    </recommendedName>
</protein>
<dbReference type="Pfam" id="PF01753">
    <property type="entry name" value="zf-MYND"/>
    <property type="match status" value="1"/>
</dbReference>
<keyword evidence="7" id="KW-1185">Reference proteome</keyword>
<dbReference type="PROSITE" id="PS01360">
    <property type="entry name" value="ZF_MYND_1"/>
    <property type="match status" value="1"/>
</dbReference>
<dbReference type="EMBL" id="MCGR01000030">
    <property type="protein sequence ID" value="ORY78050.1"/>
    <property type="molecule type" value="Genomic_DNA"/>
</dbReference>
<dbReference type="GO" id="GO:0008270">
    <property type="term" value="F:zinc ion binding"/>
    <property type="evidence" value="ECO:0007669"/>
    <property type="project" value="UniProtKB-KW"/>
</dbReference>
<evidence type="ECO:0000256" key="1">
    <source>
        <dbReference type="ARBA" id="ARBA00022723"/>
    </source>
</evidence>
<evidence type="ECO:0000256" key="3">
    <source>
        <dbReference type="ARBA" id="ARBA00022833"/>
    </source>
</evidence>
<dbReference type="InParanoid" id="A0A1Y2F2E1"/>
<comment type="caution">
    <text evidence="6">The sequence shown here is derived from an EMBL/GenBank/DDBJ whole genome shotgun (WGS) entry which is preliminary data.</text>
</comment>
<evidence type="ECO:0000259" key="5">
    <source>
        <dbReference type="PROSITE" id="PS50865"/>
    </source>
</evidence>
<gene>
    <name evidence="6" type="ORF">BCR35DRAFT_305213</name>
</gene>
<dbReference type="InterPro" id="IPR002893">
    <property type="entry name" value="Znf_MYND"/>
</dbReference>